<evidence type="ECO:0000256" key="2">
    <source>
        <dbReference type="SAM" id="MobiDB-lite"/>
    </source>
</evidence>
<accession>A0ABS5F144</accession>
<protein>
    <submittedName>
        <fullName evidence="5">Prolyl oligopeptidase family serine peptidase</fullName>
    </submittedName>
</protein>
<dbReference type="Gene3D" id="3.40.50.1820">
    <property type="entry name" value="alpha/beta hydrolase"/>
    <property type="match status" value="1"/>
</dbReference>
<dbReference type="PANTHER" id="PTHR22946">
    <property type="entry name" value="DIENELACTONE HYDROLASE DOMAIN-CONTAINING PROTEIN-RELATED"/>
    <property type="match status" value="1"/>
</dbReference>
<comment type="caution">
    <text evidence="5">The sequence shown here is derived from an EMBL/GenBank/DDBJ whole genome shotgun (WGS) entry which is preliminary data.</text>
</comment>
<reference evidence="6" key="1">
    <citation type="journal article" date="2021" name="Syst. Appl. Microbiol.">
        <title>Roseomonas hellenica sp. nov., isolated from roots of wild-growing Alkanna tinctoria.</title>
        <authorList>
            <person name="Rat A."/>
            <person name="Naranjo H.D."/>
            <person name="Lebbe L."/>
            <person name="Cnockaert M."/>
            <person name="Krigas N."/>
            <person name="Grigoriadou K."/>
            <person name="Maloupa E."/>
            <person name="Willems A."/>
        </authorList>
    </citation>
    <scope>NUCLEOTIDE SEQUENCE [LARGE SCALE GENOMIC DNA]</scope>
    <source>
        <strain evidence="6">LMG 31523</strain>
    </source>
</reference>
<dbReference type="InterPro" id="IPR002925">
    <property type="entry name" value="Dienelactn_hydro"/>
</dbReference>
<evidence type="ECO:0000256" key="1">
    <source>
        <dbReference type="ARBA" id="ARBA00022801"/>
    </source>
</evidence>
<feature type="domain" description="Dienelactone hydrolase" evidence="4">
    <location>
        <begin position="76"/>
        <end position="295"/>
    </location>
</feature>
<dbReference type="InterPro" id="IPR050261">
    <property type="entry name" value="FrsA_esterase"/>
</dbReference>
<dbReference type="PROSITE" id="PS51257">
    <property type="entry name" value="PROKAR_LIPOPROTEIN"/>
    <property type="match status" value="1"/>
</dbReference>
<dbReference type="PANTHER" id="PTHR22946:SF9">
    <property type="entry name" value="POLYKETIDE TRANSFERASE AF380"/>
    <property type="match status" value="1"/>
</dbReference>
<evidence type="ECO:0000259" key="4">
    <source>
        <dbReference type="Pfam" id="PF01738"/>
    </source>
</evidence>
<keyword evidence="6" id="KW-1185">Reference proteome</keyword>
<keyword evidence="1" id="KW-0378">Hydrolase</keyword>
<evidence type="ECO:0000313" key="6">
    <source>
        <dbReference type="Proteomes" id="UP001196870"/>
    </source>
</evidence>
<keyword evidence="3" id="KW-0732">Signal</keyword>
<feature type="signal peptide" evidence="3">
    <location>
        <begin position="1"/>
        <end position="21"/>
    </location>
</feature>
<dbReference type="InterPro" id="IPR029058">
    <property type="entry name" value="AB_hydrolase_fold"/>
</dbReference>
<dbReference type="EMBL" id="JAAGBB010000021">
    <property type="protein sequence ID" value="MBR0666267.1"/>
    <property type="molecule type" value="Genomic_DNA"/>
</dbReference>
<feature type="region of interest" description="Disordered" evidence="2">
    <location>
        <begin position="39"/>
        <end position="60"/>
    </location>
</feature>
<sequence>MRGRAAGWRAWRRIVASGAQAALGLALLAACAATGGGGDDDGPPRLGGAASSRSVPPPGEGGIRAEVGGLPVTVLLPPGAGPFPMVVMLHGCNGLRPNTWARWVRPWAVALHTEGIGVAVVDSFMPRGIDQVCTRGAAAWARQRANDAHGVRAWLAAAPYARADRIAVMGMSNGGRTVLAALRSLSEAGPPPDGQGFRAGVALYPGCQSDTDARFAAPILVLIGTGDTVTPARFCEALRDAQPPGAPPVTLVLYPNALHSFDVDLPERRYLGMQLGGDAAAAADARHRVLAFLAAQGMGR</sequence>
<proteinExistence type="predicted"/>
<dbReference type="RefSeq" id="WP_211853940.1">
    <property type="nucleotide sequence ID" value="NZ_JAAGBB010000021.1"/>
</dbReference>
<evidence type="ECO:0000313" key="5">
    <source>
        <dbReference type="EMBL" id="MBR0666267.1"/>
    </source>
</evidence>
<organism evidence="5 6">
    <name type="scientific">Plastoroseomonas hellenica</name>
    <dbReference type="NCBI Taxonomy" id="2687306"/>
    <lineage>
        <taxon>Bacteria</taxon>
        <taxon>Pseudomonadati</taxon>
        <taxon>Pseudomonadota</taxon>
        <taxon>Alphaproteobacteria</taxon>
        <taxon>Acetobacterales</taxon>
        <taxon>Acetobacteraceae</taxon>
        <taxon>Plastoroseomonas</taxon>
    </lineage>
</organism>
<dbReference type="Proteomes" id="UP001196870">
    <property type="component" value="Unassembled WGS sequence"/>
</dbReference>
<evidence type="ECO:0000256" key="3">
    <source>
        <dbReference type="SAM" id="SignalP"/>
    </source>
</evidence>
<name>A0ABS5F144_9PROT</name>
<feature type="chain" id="PRO_5046346979" evidence="3">
    <location>
        <begin position="22"/>
        <end position="300"/>
    </location>
</feature>
<gene>
    <name evidence="5" type="ORF">GXW71_18035</name>
</gene>
<dbReference type="SUPFAM" id="SSF53474">
    <property type="entry name" value="alpha/beta-Hydrolases"/>
    <property type="match status" value="1"/>
</dbReference>
<dbReference type="Pfam" id="PF01738">
    <property type="entry name" value="DLH"/>
    <property type="match status" value="1"/>
</dbReference>